<sequence>MAAWHLPSWPTLARTAARGVAWATDIAAIVVLCFVAQNWTATCGAVAPGIIGAVIALLNDSWQMVAFADRSLGVASMGPHRTLMLDVFSLAVSLGGVVLMLVFNVQGKEVHELARHAGEEGEGDGGGTTFHRSTMAWLGLWLLTVIITVRRPAHVLPTSGLPEKCLQSMFNPSWDLKLRNDGLYGPGLCRGRTSQVGLG</sequence>
<keyword evidence="3" id="KW-1185">Reference proteome</keyword>
<evidence type="ECO:0000256" key="1">
    <source>
        <dbReference type="SAM" id="Phobius"/>
    </source>
</evidence>
<evidence type="ECO:0000313" key="3">
    <source>
        <dbReference type="Proteomes" id="UP000002499"/>
    </source>
</evidence>
<dbReference type="AlphaFoldDB" id="E9E912"/>
<protein>
    <submittedName>
        <fullName evidence="2">Uncharacterized protein</fullName>
    </submittedName>
</protein>
<gene>
    <name evidence="2" type="ORF">MAC_06360</name>
</gene>
<dbReference type="eggNOG" id="ENOG502RPPJ">
    <property type="taxonomic scope" value="Eukaryota"/>
</dbReference>
<dbReference type="HOGENOM" id="CLU_1372494_0_0_1"/>
<feature type="transmembrane region" description="Helical" evidence="1">
    <location>
        <begin position="45"/>
        <end position="62"/>
    </location>
</feature>
<accession>E9E912</accession>
<evidence type="ECO:0000313" key="2">
    <source>
        <dbReference type="EMBL" id="EFY87648.1"/>
    </source>
</evidence>
<dbReference type="InParanoid" id="E9E912"/>
<dbReference type="OrthoDB" id="4940254at2759"/>
<keyword evidence="1" id="KW-0812">Transmembrane</keyword>
<keyword evidence="1" id="KW-0472">Membrane</keyword>
<dbReference type="Proteomes" id="UP000002499">
    <property type="component" value="Unassembled WGS sequence"/>
</dbReference>
<reference evidence="2 3" key="1">
    <citation type="journal article" date="2011" name="PLoS Genet.">
        <title>Genome sequencing and comparative transcriptomics of the model entomopathogenic fungi Metarhizium anisopliae and M. acridum.</title>
        <authorList>
            <person name="Gao Q."/>
            <person name="Jin K."/>
            <person name="Ying S.H."/>
            <person name="Zhang Y."/>
            <person name="Xiao G."/>
            <person name="Shang Y."/>
            <person name="Duan Z."/>
            <person name="Hu X."/>
            <person name="Xie X.Q."/>
            <person name="Zhou G."/>
            <person name="Peng G."/>
            <person name="Luo Z."/>
            <person name="Huang W."/>
            <person name="Wang B."/>
            <person name="Fang W."/>
            <person name="Wang S."/>
            <person name="Zhong Y."/>
            <person name="Ma L.J."/>
            <person name="St Leger R.J."/>
            <person name="Zhao G.P."/>
            <person name="Pei Y."/>
            <person name="Feng M.G."/>
            <person name="Xia Y."/>
            <person name="Wang C."/>
        </authorList>
    </citation>
    <scope>NUCLEOTIDE SEQUENCE [LARGE SCALE GENOMIC DNA]</scope>
    <source>
        <strain evidence="2 3">CQMa 102</strain>
    </source>
</reference>
<proteinExistence type="predicted"/>
<name>E9E912_METAQ</name>
<feature type="transmembrane region" description="Helical" evidence="1">
    <location>
        <begin position="83"/>
        <end position="103"/>
    </location>
</feature>
<feature type="transmembrane region" description="Helical" evidence="1">
    <location>
        <begin position="20"/>
        <end position="39"/>
    </location>
</feature>
<keyword evidence="1" id="KW-1133">Transmembrane helix</keyword>
<organism evidence="3">
    <name type="scientific">Metarhizium acridum (strain CQMa 102)</name>
    <dbReference type="NCBI Taxonomy" id="655827"/>
    <lineage>
        <taxon>Eukaryota</taxon>
        <taxon>Fungi</taxon>
        <taxon>Dikarya</taxon>
        <taxon>Ascomycota</taxon>
        <taxon>Pezizomycotina</taxon>
        <taxon>Sordariomycetes</taxon>
        <taxon>Hypocreomycetidae</taxon>
        <taxon>Hypocreales</taxon>
        <taxon>Clavicipitaceae</taxon>
        <taxon>Metarhizium</taxon>
    </lineage>
</organism>
<dbReference type="EMBL" id="GL698524">
    <property type="protein sequence ID" value="EFY87648.1"/>
    <property type="molecule type" value="Genomic_DNA"/>
</dbReference>